<dbReference type="InterPro" id="IPR002483">
    <property type="entry name" value="PWI_dom"/>
</dbReference>
<accession>A0A151GR49</accession>
<organism evidence="8 9">
    <name type="scientific">Drechmeria coniospora</name>
    <name type="common">Nematophagous fungus</name>
    <name type="synonym">Meria coniospora</name>
    <dbReference type="NCBI Taxonomy" id="98403"/>
    <lineage>
        <taxon>Eukaryota</taxon>
        <taxon>Fungi</taxon>
        <taxon>Dikarya</taxon>
        <taxon>Ascomycota</taxon>
        <taxon>Pezizomycotina</taxon>
        <taxon>Sordariomycetes</taxon>
        <taxon>Hypocreomycetidae</taxon>
        <taxon>Hypocreales</taxon>
        <taxon>Ophiocordycipitaceae</taxon>
        <taxon>Drechmeria</taxon>
    </lineage>
</organism>
<dbReference type="Proteomes" id="UP000076580">
    <property type="component" value="Chromosome 01"/>
</dbReference>
<evidence type="ECO:0000313" key="9">
    <source>
        <dbReference type="Proteomes" id="UP000076580"/>
    </source>
</evidence>
<feature type="compositionally biased region" description="Basic and acidic residues" evidence="5">
    <location>
        <begin position="666"/>
        <end position="682"/>
    </location>
</feature>
<evidence type="ECO:0000256" key="4">
    <source>
        <dbReference type="PROSITE-ProRule" id="PRU00723"/>
    </source>
</evidence>
<dbReference type="GO" id="GO:0005634">
    <property type="term" value="C:nucleus"/>
    <property type="evidence" value="ECO:0007669"/>
    <property type="project" value="TreeGrafter"/>
</dbReference>
<gene>
    <name evidence="8" type="ORF">DCS_00695</name>
</gene>
<feature type="region of interest" description="Disordered" evidence="5">
    <location>
        <begin position="636"/>
        <end position="655"/>
    </location>
</feature>
<reference evidence="8 9" key="1">
    <citation type="journal article" date="2016" name="Sci. Rep.">
        <title>Insights into Adaptations to a Near-Obligate Nematode Endoparasitic Lifestyle from the Finished Genome of Drechmeria coniospora.</title>
        <authorList>
            <person name="Zhang L."/>
            <person name="Zhou Z."/>
            <person name="Guo Q."/>
            <person name="Fokkens L."/>
            <person name="Miskei M."/>
            <person name="Pocsi I."/>
            <person name="Zhang W."/>
            <person name="Chen M."/>
            <person name="Wang L."/>
            <person name="Sun Y."/>
            <person name="Donzelli B.G."/>
            <person name="Gibson D.M."/>
            <person name="Nelson D.R."/>
            <person name="Luo J.G."/>
            <person name="Rep M."/>
            <person name="Liu H."/>
            <person name="Yang S."/>
            <person name="Wang J."/>
            <person name="Krasnoff S.B."/>
            <person name="Xu Y."/>
            <person name="Molnar I."/>
            <person name="Lin M."/>
        </authorList>
    </citation>
    <scope>NUCLEOTIDE SEQUENCE [LARGE SCALE GENOMIC DNA]</scope>
    <source>
        <strain evidence="8 9">ARSEF 6962</strain>
    </source>
</reference>
<feature type="zinc finger region" description="C3H1-type" evidence="4">
    <location>
        <begin position="201"/>
        <end position="229"/>
    </location>
</feature>
<dbReference type="PROSITE" id="PS50103">
    <property type="entry name" value="ZF_C3H1"/>
    <property type="match status" value="1"/>
</dbReference>
<dbReference type="PROSITE" id="PS50102">
    <property type="entry name" value="RRM"/>
    <property type="match status" value="1"/>
</dbReference>
<dbReference type="InterPro" id="IPR000504">
    <property type="entry name" value="RRM_dom"/>
</dbReference>
<feature type="domain" description="RRM" evidence="6">
    <location>
        <begin position="307"/>
        <end position="379"/>
    </location>
</feature>
<feature type="region of interest" description="Disordered" evidence="5">
    <location>
        <begin position="429"/>
        <end position="458"/>
    </location>
</feature>
<dbReference type="InterPro" id="IPR000571">
    <property type="entry name" value="Znf_CCCH"/>
</dbReference>
<evidence type="ECO:0000313" key="8">
    <source>
        <dbReference type="EMBL" id="KYK59563.1"/>
    </source>
</evidence>
<comment type="function">
    <text evidence="2">May be involved in the turnover of nuclear polyadenylated (pA+) RNA.</text>
</comment>
<keyword evidence="9" id="KW-1185">Reference proteome</keyword>
<dbReference type="PANTHER" id="PTHR14398:SF0">
    <property type="entry name" value="ZINC FINGER PROTEIN SWM"/>
    <property type="match status" value="1"/>
</dbReference>
<dbReference type="FunFam" id="3.30.70.330:FF:000647">
    <property type="entry name" value="CCCH zinc finger and RRM domain protein"/>
    <property type="match status" value="1"/>
</dbReference>
<feature type="region of interest" description="Disordered" evidence="5">
    <location>
        <begin position="184"/>
        <end position="207"/>
    </location>
</feature>
<dbReference type="CDD" id="cd12257">
    <property type="entry name" value="RRM1_RBM26_like"/>
    <property type="match status" value="1"/>
</dbReference>
<dbReference type="Gene3D" id="3.30.70.330">
    <property type="match status" value="1"/>
</dbReference>
<comment type="caution">
    <text evidence="8">The sequence shown here is derived from an EMBL/GenBank/DDBJ whole genome shotgun (WGS) entry which is preliminary data.</text>
</comment>
<feature type="region of interest" description="Disordered" evidence="5">
    <location>
        <begin position="660"/>
        <end position="697"/>
    </location>
</feature>
<dbReference type="InParanoid" id="A0A151GR49"/>
<protein>
    <submittedName>
        <fullName evidence="8">CCCH zinc finger and RRM domain-containing protein</fullName>
    </submittedName>
</protein>
<dbReference type="Pfam" id="PF00076">
    <property type="entry name" value="RRM_1"/>
    <property type="match status" value="1"/>
</dbReference>
<dbReference type="GO" id="GO:0003723">
    <property type="term" value="F:RNA binding"/>
    <property type="evidence" value="ECO:0007669"/>
    <property type="project" value="UniProtKB-UniRule"/>
</dbReference>
<name>A0A151GR49_DRECN</name>
<dbReference type="EMBL" id="LAYC01000001">
    <property type="protein sequence ID" value="KYK59563.1"/>
    <property type="molecule type" value="Genomic_DNA"/>
</dbReference>
<evidence type="ECO:0000259" key="7">
    <source>
        <dbReference type="PROSITE" id="PS50103"/>
    </source>
</evidence>
<feature type="region of interest" description="Disordered" evidence="5">
    <location>
        <begin position="264"/>
        <end position="303"/>
    </location>
</feature>
<dbReference type="InterPro" id="IPR045137">
    <property type="entry name" value="RBM26/27"/>
</dbReference>
<dbReference type="STRING" id="98403.A0A151GR49"/>
<evidence type="ECO:0000259" key="6">
    <source>
        <dbReference type="PROSITE" id="PS50102"/>
    </source>
</evidence>
<dbReference type="InterPro" id="IPR012677">
    <property type="entry name" value="Nucleotide-bd_a/b_plait_sf"/>
</dbReference>
<dbReference type="Gene3D" id="1.20.1390.10">
    <property type="entry name" value="PWI domain"/>
    <property type="match status" value="1"/>
</dbReference>
<feature type="compositionally biased region" description="Basic and acidic residues" evidence="5">
    <location>
        <begin position="429"/>
        <end position="445"/>
    </location>
</feature>
<feature type="region of interest" description="Disordered" evidence="5">
    <location>
        <begin position="517"/>
        <end position="540"/>
    </location>
</feature>
<feature type="region of interest" description="Disordered" evidence="5">
    <location>
        <begin position="386"/>
        <end position="413"/>
    </location>
</feature>
<sequence>MLFEEEHASLLKAWVVKRIENTSDADSDVLADYVIALLKHDGSQEDVRRLCEQEIPDFLTEEPKAFLDDVFQALNFKSYLPGGAQPPAKQPADATHMQPAIANASAQGRSRKRALDDQPEFSTANEWAYEQGNSHRQYKQARRGGGRGMDRGYPAAAAMPQFDLNNPMETIMQMQAMGIPFPPMPGFPPQDSTGRNQRNQPRRRGRCRDFDAKGYCSRGNTCMYDHGKELGNMSFSAQKGEEYDPNDPAIRMPMDPNQSTFFPFPPTANRGGRGGSRGRGNGHREGRKGGARAPFSAAGPVHDRTKSTIVVENIPEESFSEEKVRDFFSQFGNITEVTMQPYKHLAIVKYDAWAAANDAYRSPKVIFDNRFVKIFWHKDEKVPNTARNETEGFASNGNPGSEAAEAEPEVNMEDFQKKQEEAQKLHLEREAKKGELERKRQEIEQQQKALLAKHNEETERLRARLSKRDGDGDDSAGASSTDALRAQVAALEQEAKILGIDPNAAAEDAGATHLRGGFRGGRGYRGRGAYPPRGRGSFRGQGARHAAYAQFSIDNRPRKLAVKGADFTSADKDETLRRFLLNLGEFESVETSPSVTHVSFRDRKSAEKFYFSLNGQELQGVEGKLELTWVSTPLPPVSVEQQPGRATATTTTEDAMAEVEINNTTSHEDSAQVEVPDRHADMDYEVGDDDAWGDNIH</sequence>
<dbReference type="RefSeq" id="XP_040658915.1">
    <property type="nucleotide sequence ID" value="XM_040798032.1"/>
</dbReference>
<evidence type="ECO:0000256" key="1">
    <source>
        <dbReference type="ARBA" id="ARBA00022884"/>
    </source>
</evidence>
<evidence type="ECO:0000256" key="2">
    <source>
        <dbReference type="ARBA" id="ARBA00043866"/>
    </source>
</evidence>
<dbReference type="GO" id="GO:0008270">
    <property type="term" value="F:zinc ion binding"/>
    <property type="evidence" value="ECO:0007669"/>
    <property type="project" value="UniProtKB-KW"/>
</dbReference>
<evidence type="ECO:0000256" key="3">
    <source>
        <dbReference type="PROSITE-ProRule" id="PRU00176"/>
    </source>
</evidence>
<dbReference type="InterPro" id="IPR035979">
    <property type="entry name" value="RBD_domain_sf"/>
</dbReference>
<keyword evidence="1 3" id="KW-0694">RNA-binding</keyword>
<dbReference type="Pfam" id="PF01480">
    <property type="entry name" value="PWI"/>
    <property type="match status" value="1"/>
</dbReference>
<proteinExistence type="predicted"/>
<keyword evidence="4" id="KW-0863">Zinc-finger</keyword>
<dbReference type="AlphaFoldDB" id="A0A151GR49"/>
<feature type="compositionally biased region" description="Acidic residues" evidence="5">
    <location>
        <begin position="683"/>
        <end position="697"/>
    </location>
</feature>
<evidence type="ECO:0000256" key="5">
    <source>
        <dbReference type="SAM" id="MobiDB-lite"/>
    </source>
</evidence>
<feature type="domain" description="C3H1-type" evidence="7">
    <location>
        <begin position="201"/>
        <end position="229"/>
    </location>
</feature>
<dbReference type="PANTHER" id="PTHR14398">
    <property type="entry name" value="RNA RECOGNITION RRM/RNP DOMAIN"/>
    <property type="match status" value="1"/>
</dbReference>
<keyword evidence="4" id="KW-0479">Metal-binding</keyword>
<dbReference type="SUPFAM" id="SSF54928">
    <property type="entry name" value="RNA-binding domain, RBD"/>
    <property type="match status" value="1"/>
</dbReference>
<keyword evidence="4" id="KW-0862">Zinc</keyword>
<dbReference type="SMART" id="SM00360">
    <property type="entry name" value="RRM"/>
    <property type="match status" value="2"/>
</dbReference>
<dbReference type="GeneID" id="63713338"/>